<keyword evidence="3" id="KW-1003">Cell membrane</keyword>
<name>A0ABT3YUY1_9PSED</name>
<keyword evidence="6 7" id="KW-0472">Membrane</keyword>
<dbReference type="PANTHER" id="PTHR42865">
    <property type="entry name" value="PROTON/GLUTAMATE-ASPARTATE SYMPORTER"/>
    <property type="match status" value="1"/>
</dbReference>
<dbReference type="SUPFAM" id="SSF118215">
    <property type="entry name" value="Proton glutamate symport protein"/>
    <property type="match status" value="2"/>
</dbReference>
<evidence type="ECO:0000313" key="9">
    <source>
        <dbReference type="Proteomes" id="UP001207830"/>
    </source>
</evidence>
<feature type="transmembrane region" description="Helical" evidence="7">
    <location>
        <begin position="6"/>
        <end position="29"/>
    </location>
</feature>
<accession>A0ABT3YUY1</accession>
<comment type="subcellular location">
    <subcellularLocation>
        <location evidence="1">Membrane</location>
        <topology evidence="1">Multi-pass membrane protein</topology>
    </subcellularLocation>
</comment>
<evidence type="ECO:0000256" key="6">
    <source>
        <dbReference type="ARBA" id="ARBA00023136"/>
    </source>
</evidence>
<dbReference type="Pfam" id="PF00375">
    <property type="entry name" value="SDF"/>
    <property type="match status" value="1"/>
</dbReference>
<dbReference type="InterPro" id="IPR001991">
    <property type="entry name" value="Na-dicarboxylate_symporter"/>
</dbReference>
<dbReference type="EMBL" id="JANIGP010000008">
    <property type="protein sequence ID" value="MCY0109270.1"/>
    <property type="molecule type" value="Genomic_DNA"/>
</dbReference>
<keyword evidence="4 7" id="KW-0812">Transmembrane</keyword>
<keyword evidence="3" id="KW-0997">Cell inner membrane</keyword>
<evidence type="ECO:0000313" key="8">
    <source>
        <dbReference type="EMBL" id="MCY0109270.1"/>
    </source>
</evidence>
<organism evidence="8 9">
    <name type="scientific">Pseudomonas monsensis</name>
    <dbReference type="NCBI Taxonomy" id="2745509"/>
    <lineage>
        <taxon>Bacteria</taxon>
        <taxon>Pseudomonadati</taxon>
        <taxon>Pseudomonadota</taxon>
        <taxon>Gammaproteobacteria</taxon>
        <taxon>Pseudomonadales</taxon>
        <taxon>Pseudomonadaceae</taxon>
        <taxon>Pseudomonas</taxon>
    </lineage>
</organism>
<keyword evidence="9" id="KW-1185">Reference proteome</keyword>
<evidence type="ECO:0000256" key="4">
    <source>
        <dbReference type="ARBA" id="ARBA00022692"/>
    </source>
</evidence>
<proteinExistence type="predicted"/>
<feature type="transmembrane region" description="Helical" evidence="7">
    <location>
        <begin position="41"/>
        <end position="61"/>
    </location>
</feature>
<dbReference type="Proteomes" id="UP001207830">
    <property type="component" value="Unassembled WGS sequence"/>
</dbReference>
<sequence>MMKPLGQAFIALLKMMLAPIVFVTLVHGLPHVQDMRKLGRLGVKSLIYFEVVSTGSFWSTWWSPAWACMPPASTSPAKRSRPPPPPAACPWSTTCSASFLPAGYSFNLDGTAIYMAIAIGFIAQA</sequence>
<keyword evidence="5 7" id="KW-1133">Transmembrane helix</keyword>
<dbReference type="Gene3D" id="1.10.3860.10">
    <property type="entry name" value="Sodium:dicarboxylate symporter"/>
    <property type="match status" value="1"/>
</dbReference>
<protein>
    <submittedName>
        <fullName evidence="8">Cation:dicarboxylase symporter family transporter</fullName>
    </submittedName>
</protein>
<evidence type="ECO:0000256" key="5">
    <source>
        <dbReference type="ARBA" id="ARBA00022989"/>
    </source>
</evidence>
<dbReference type="RefSeq" id="WP_267801703.1">
    <property type="nucleotide sequence ID" value="NZ_JANIGP010000008.1"/>
</dbReference>
<keyword evidence="2" id="KW-0813">Transport</keyword>
<dbReference type="InterPro" id="IPR036458">
    <property type="entry name" value="Na:dicarbo_symporter_sf"/>
</dbReference>
<feature type="transmembrane region" description="Helical" evidence="7">
    <location>
        <begin position="104"/>
        <end position="123"/>
    </location>
</feature>
<evidence type="ECO:0000256" key="1">
    <source>
        <dbReference type="ARBA" id="ARBA00004141"/>
    </source>
</evidence>
<gene>
    <name evidence="8" type="ORF">NQF78_13165</name>
</gene>
<evidence type="ECO:0000256" key="2">
    <source>
        <dbReference type="ARBA" id="ARBA00022448"/>
    </source>
</evidence>
<comment type="caution">
    <text evidence="8">The sequence shown here is derived from an EMBL/GenBank/DDBJ whole genome shotgun (WGS) entry which is preliminary data.</text>
</comment>
<reference evidence="8 9" key="1">
    <citation type="submission" date="2022-07" db="EMBL/GenBank/DDBJ databases">
        <title>Characterization of plant growth promoting rhizobacteria (PGPR) for use as bioinoculants in agriculture.</title>
        <authorList>
            <person name="Hassen A.I."/>
            <person name="Pierneef R."/>
        </authorList>
    </citation>
    <scope>NUCLEOTIDE SEQUENCE [LARGE SCALE GENOMIC DNA]</scope>
    <source>
        <strain evidence="8 9">SARCC-3054</strain>
    </source>
</reference>
<evidence type="ECO:0000256" key="3">
    <source>
        <dbReference type="ARBA" id="ARBA00022519"/>
    </source>
</evidence>
<dbReference type="PANTHER" id="PTHR42865:SF1">
    <property type="entry name" value="AEROBIC C4-DICARBOXYLATE TRANSPORT PROTEIN"/>
    <property type="match status" value="1"/>
</dbReference>
<evidence type="ECO:0000256" key="7">
    <source>
        <dbReference type="SAM" id="Phobius"/>
    </source>
</evidence>